<dbReference type="KEGG" id="cau:Caur_1358"/>
<sequence length="73" mass="8096">MPMLEVFYSGDRPPDRTRKQAFAAEASAIFQRVIGTPPGRLQLIIQIVSPENTLAVIDLDRPDSDTTAEPDQQ</sequence>
<keyword evidence="2" id="KW-1185">Reference proteome</keyword>
<evidence type="ECO:0007829" key="3">
    <source>
        <dbReference type="PDB" id="3MB2"/>
    </source>
</evidence>
<dbReference type="InParanoid" id="A9W9V0"/>
<evidence type="ECO:0000313" key="1">
    <source>
        <dbReference type="EMBL" id="ABY34586.1"/>
    </source>
</evidence>
<dbReference type="PATRIC" id="fig|324602.8.peg.1546"/>
<gene>
    <name evidence="1" type="ordered locus">Caur_1358</name>
</gene>
<accession>A9W9V0</accession>
<evidence type="ECO:0000313" key="2">
    <source>
        <dbReference type="Proteomes" id="UP000002008"/>
    </source>
</evidence>
<dbReference type="AlphaFoldDB" id="A9W9V0"/>
<dbReference type="EMBL" id="CP000909">
    <property type="protein sequence ID" value="ABY34586.1"/>
    <property type="molecule type" value="Genomic_DNA"/>
</dbReference>
<dbReference type="Gene3D" id="3.30.429.10">
    <property type="entry name" value="Macrophage Migration Inhibitory Factor"/>
    <property type="match status" value="1"/>
</dbReference>
<dbReference type="eggNOG" id="COG1942">
    <property type="taxonomic scope" value="Bacteria"/>
</dbReference>
<dbReference type="InterPro" id="IPR014347">
    <property type="entry name" value="Tautomerase/MIF_sf"/>
</dbReference>
<reference evidence="2" key="2">
    <citation type="journal article" date="2011" name="BMC Genomics">
        <title>Complete genome sequence of the filamentous anoxygenic phototrophic bacterium Chloroflexus aurantiacus.</title>
        <authorList>
            <person name="Tang K.H."/>
            <person name="Barry K."/>
            <person name="Chertkov O."/>
            <person name="Dalin E."/>
            <person name="Han C.S."/>
            <person name="Hauser L.J."/>
            <person name="Honchak B.M."/>
            <person name="Karbach L.E."/>
            <person name="Land M.L."/>
            <person name="Lapidus A."/>
            <person name="Larimer F.W."/>
            <person name="Mikhailova N."/>
            <person name="Pitluck S."/>
            <person name="Pierson B.K."/>
            <person name="Blankenship R.E."/>
        </authorList>
    </citation>
    <scope>NUCLEOTIDE SEQUENCE [LARGE SCALE GENOMIC DNA]</scope>
    <source>
        <strain evidence="2">ATCC 29366 / DSM 635 / J-10-fl</strain>
    </source>
</reference>
<dbReference type="PDB" id="3MB2">
    <property type="method" value="X-ray"/>
    <property type="resolution" value="2.41 A"/>
    <property type="chains" value="B/D/F/H/J/L=2-73"/>
</dbReference>
<dbReference type="Proteomes" id="UP000002008">
    <property type="component" value="Chromosome"/>
</dbReference>
<protein>
    <recommendedName>
        <fullName evidence="4">4-oxalocrotonate tautomerase</fullName>
    </recommendedName>
</protein>
<keyword evidence="3" id="KW-0002">3D-structure</keyword>
<dbReference type="EvolutionaryTrace" id="A9W9V0"/>
<dbReference type="EnsemblBacteria" id="ABY34586">
    <property type="protein sequence ID" value="ABY34586"/>
    <property type="gene ID" value="Caur_1358"/>
</dbReference>
<dbReference type="PDBsum" id="3MB2"/>
<dbReference type="RefSeq" id="WP_012257242.1">
    <property type="nucleotide sequence ID" value="NC_010175.1"/>
</dbReference>
<name>A9W9V0_CHLAA</name>
<dbReference type="HOGENOM" id="CLU_205987_0_0_0"/>
<dbReference type="InterPro" id="IPR049116">
    <property type="entry name" value="Tautomerase-like"/>
</dbReference>
<dbReference type="SMR" id="A9W9V0"/>
<dbReference type="STRING" id="324602.Caur_1358"/>
<reference evidence="3" key="1">
    <citation type="journal article" date="2010" name="Biochemistry">
        <title>Kinetic and structural characterization of a heterohexamer 4-oxalocrotonate tautomerase from Chloroflexus aurantiacus J-10-fl: implications for functional and structural diversity in the tautomerase superfamily .</title>
        <authorList>
            <person name="Burks E.A."/>
            <person name="Fleming C.D."/>
            <person name="Mesecar A.D."/>
            <person name="Whitman C.P."/>
            <person name="Pegan S.D."/>
        </authorList>
    </citation>
    <scope>X-RAY CRYSTALLOGRAPHY (2.41 ANGSTROMS) OF 2-73</scope>
</reference>
<proteinExistence type="evidence at protein level"/>
<dbReference type="Pfam" id="PF21420">
    <property type="entry name" value="Tautomerase-like"/>
    <property type="match status" value="1"/>
</dbReference>
<organism evidence="1 2">
    <name type="scientific">Chloroflexus aurantiacus (strain ATCC 29366 / DSM 635 / J-10-fl)</name>
    <dbReference type="NCBI Taxonomy" id="324602"/>
    <lineage>
        <taxon>Bacteria</taxon>
        <taxon>Bacillati</taxon>
        <taxon>Chloroflexota</taxon>
        <taxon>Chloroflexia</taxon>
        <taxon>Chloroflexales</taxon>
        <taxon>Chloroflexineae</taxon>
        <taxon>Chloroflexaceae</taxon>
        <taxon>Chloroflexus</taxon>
    </lineage>
</organism>
<evidence type="ECO:0008006" key="4">
    <source>
        <dbReference type="Google" id="ProtNLM"/>
    </source>
</evidence>